<dbReference type="EMBL" id="CM023477">
    <property type="protein sequence ID" value="KAH7937400.1"/>
    <property type="molecule type" value="Genomic_DNA"/>
</dbReference>
<evidence type="ECO:0000313" key="2">
    <source>
        <dbReference type="Proteomes" id="UP000821865"/>
    </source>
</evidence>
<comment type="caution">
    <text evidence="1">The sequence shown here is derived from an EMBL/GenBank/DDBJ whole genome shotgun (WGS) entry which is preliminary data.</text>
</comment>
<reference evidence="1" key="1">
    <citation type="submission" date="2020-05" db="EMBL/GenBank/DDBJ databases">
        <title>Large-scale comparative analyses of tick genomes elucidate their genetic diversity and vector capacities.</title>
        <authorList>
            <person name="Jia N."/>
            <person name="Wang J."/>
            <person name="Shi W."/>
            <person name="Du L."/>
            <person name="Sun Y."/>
            <person name="Zhan W."/>
            <person name="Jiang J."/>
            <person name="Wang Q."/>
            <person name="Zhang B."/>
            <person name="Ji P."/>
            <person name="Sakyi L.B."/>
            <person name="Cui X."/>
            <person name="Yuan T."/>
            <person name="Jiang B."/>
            <person name="Yang W."/>
            <person name="Lam T.T.-Y."/>
            <person name="Chang Q."/>
            <person name="Ding S."/>
            <person name="Wang X."/>
            <person name="Zhu J."/>
            <person name="Ruan X."/>
            <person name="Zhao L."/>
            <person name="Wei J."/>
            <person name="Que T."/>
            <person name="Du C."/>
            <person name="Cheng J."/>
            <person name="Dai P."/>
            <person name="Han X."/>
            <person name="Huang E."/>
            <person name="Gao Y."/>
            <person name="Liu J."/>
            <person name="Shao H."/>
            <person name="Ye R."/>
            <person name="Li L."/>
            <person name="Wei W."/>
            <person name="Wang X."/>
            <person name="Wang C."/>
            <person name="Yang T."/>
            <person name="Huo Q."/>
            <person name="Li W."/>
            <person name="Guo W."/>
            <person name="Chen H."/>
            <person name="Zhou L."/>
            <person name="Ni X."/>
            <person name="Tian J."/>
            <person name="Zhou Y."/>
            <person name="Sheng Y."/>
            <person name="Liu T."/>
            <person name="Pan Y."/>
            <person name="Xia L."/>
            <person name="Li J."/>
            <person name="Zhao F."/>
            <person name="Cao W."/>
        </authorList>
    </citation>
    <scope>NUCLEOTIDE SEQUENCE</scope>
    <source>
        <strain evidence="1">Dsil-2018</strain>
    </source>
</reference>
<keyword evidence="2" id="KW-1185">Reference proteome</keyword>
<sequence>MDVHKAYDEVSHAAILDIMRCVGLPEHVCNFIKCFLTQRTFAICVAGHATGRFNAKRGVPQGSVLAPLLFNLAMLSLGLALAAISDIYIDIYADDITVWSVHNDLQRQESA</sequence>
<evidence type="ECO:0000313" key="1">
    <source>
        <dbReference type="EMBL" id="KAH7937400.1"/>
    </source>
</evidence>
<protein>
    <submittedName>
        <fullName evidence="1">Uncharacterized protein</fullName>
    </submittedName>
</protein>
<accession>A0ACB8C972</accession>
<gene>
    <name evidence="1" type="ORF">HPB49_011696</name>
</gene>
<proteinExistence type="predicted"/>
<organism evidence="1 2">
    <name type="scientific">Dermacentor silvarum</name>
    <name type="common">Tick</name>
    <dbReference type="NCBI Taxonomy" id="543639"/>
    <lineage>
        <taxon>Eukaryota</taxon>
        <taxon>Metazoa</taxon>
        <taxon>Ecdysozoa</taxon>
        <taxon>Arthropoda</taxon>
        <taxon>Chelicerata</taxon>
        <taxon>Arachnida</taxon>
        <taxon>Acari</taxon>
        <taxon>Parasitiformes</taxon>
        <taxon>Ixodida</taxon>
        <taxon>Ixodoidea</taxon>
        <taxon>Ixodidae</taxon>
        <taxon>Rhipicephalinae</taxon>
        <taxon>Dermacentor</taxon>
    </lineage>
</organism>
<dbReference type="Proteomes" id="UP000821865">
    <property type="component" value="Chromosome 8"/>
</dbReference>
<name>A0ACB8C972_DERSI</name>